<evidence type="ECO:0000313" key="2">
    <source>
        <dbReference type="EMBL" id="CAH1128671.1"/>
    </source>
</evidence>
<accession>A0A9P0DHX9</accession>
<keyword evidence="1" id="KW-0812">Transmembrane</keyword>
<evidence type="ECO:0000256" key="1">
    <source>
        <dbReference type="SAM" id="Phobius"/>
    </source>
</evidence>
<keyword evidence="3" id="KW-1185">Reference proteome</keyword>
<evidence type="ECO:0000313" key="3">
    <source>
        <dbReference type="Proteomes" id="UP001152799"/>
    </source>
</evidence>
<dbReference type="AlphaFoldDB" id="A0A9P0DHX9"/>
<dbReference type="Proteomes" id="UP001152799">
    <property type="component" value="Chromosome 3"/>
</dbReference>
<keyword evidence="1" id="KW-1133">Transmembrane helix</keyword>
<feature type="transmembrane region" description="Helical" evidence="1">
    <location>
        <begin position="227"/>
        <end position="248"/>
    </location>
</feature>
<dbReference type="OrthoDB" id="8197295at2759"/>
<protein>
    <submittedName>
        <fullName evidence="2">Uncharacterized protein</fullName>
    </submittedName>
</protein>
<sequence>MPVIDKAVSTEDLCSKEVPPALGVLRLEAILNTLVENKVESLKLENGKTSSLHSSPKSFLQKLKCQPTVVTVENEKKTDPKRKVRKDKNHGHKVVLESRQFKRQMLRQETSSPDSQILQCPTGHQYRSSSCIETTCPSHVCYCNQGPVSMQATDDYISIKMDGYGDIETDAIIAQEELRRARRKRRRRRKRRLKKRLALNPHLVDTLVHESEFKSLNDDELPPRAKWTIVATACLLFFMCLLLVGITLRMAPIIDEIVREENEKMINSISNPANLSLSSVHNNAGSTDKLYVLNGVT</sequence>
<keyword evidence="1" id="KW-0472">Membrane</keyword>
<reference evidence="2" key="1">
    <citation type="submission" date="2022-01" db="EMBL/GenBank/DDBJ databases">
        <authorList>
            <person name="King R."/>
        </authorList>
    </citation>
    <scope>NUCLEOTIDE SEQUENCE</scope>
</reference>
<organism evidence="2 3">
    <name type="scientific">Ceutorhynchus assimilis</name>
    <name type="common">cabbage seed weevil</name>
    <dbReference type="NCBI Taxonomy" id="467358"/>
    <lineage>
        <taxon>Eukaryota</taxon>
        <taxon>Metazoa</taxon>
        <taxon>Ecdysozoa</taxon>
        <taxon>Arthropoda</taxon>
        <taxon>Hexapoda</taxon>
        <taxon>Insecta</taxon>
        <taxon>Pterygota</taxon>
        <taxon>Neoptera</taxon>
        <taxon>Endopterygota</taxon>
        <taxon>Coleoptera</taxon>
        <taxon>Polyphaga</taxon>
        <taxon>Cucujiformia</taxon>
        <taxon>Curculionidae</taxon>
        <taxon>Ceutorhynchinae</taxon>
        <taxon>Ceutorhynchus</taxon>
    </lineage>
</organism>
<name>A0A9P0DHX9_9CUCU</name>
<dbReference type="EMBL" id="OU892279">
    <property type="protein sequence ID" value="CAH1128671.1"/>
    <property type="molecule type" value="Genomic_DNA"/>
</dbReference>
<gene>
    <name evidence="2" type="ORF">CEUTPL_LOCUS7402</name>
</gene>
<proteinExistence type="predicted"/>